<proteinExistence type="predicted"/>
<sequence length="132" mass="15024">MPRRSKKKFWAEVNARRSARWSRIGREFEGEVLELLKAAQENDTPIFTNVIHHTPYSGADYAGKDFTVTRYVDGHTEHRSFGITISKHKIQDAQMLHPGVPQFHFPIGTKPETIVARVKALFNDPSPPETPS</sequence>
<name>A0A0G1X6R1_UNCK3</name>
<reference evidence="1 2" key="1">
    <citation type="journal article" date="2015" name="Nature">
        <title>rRNA introns, odd ribosomes, and small enigmatic genomes across a large radiation of phyla.</title>
        <authorList>
            <person name="Brown C.T."/>
            <person name="Hug L.A."/>
            <person name="Thomas B.C."/>
            <person name="Sharon I."/>
            <person name="Castelle C.J."/>
            <person name="Singh A."/>
            <person name="Wilkins M.J."/>
            <person name="Williams K.H."/>
            <person name="Banfield J.F."/>
        </authorList>
    </citation>
    <scope>NUCLEOTIDE SEQUENCE [LARGE SCALE GENOMIC DNA]</scope>
</reference>
<evidence type="ECO:0000313" key="1">
    <source>
        <dbReference type="EMBL" id="KKW26848.1"/>
    </source>
</evidence>
<comment type="caution">
    <text evidence="1">The sequence shown here is derived from an EMBL/GenBank/DDBJ whole genome shotgun (WGS) entry which is preliminary data.</text>
</comment>
<accession>A0A0G1X6R1</accession>
<organism evidence="1 2">
    <name type="scientific">candidate division Kazan bacterium GW2011_GWB1_52_7</name>
    <dbReference type="NCBI Taxonomy" id="1620414"/>
    <lineage>
        <taxon>Bacteria</taxon>
        <taxon>Bacteria division Kazan-3B-28</taxon>
    </lineage>
</organism>
<dbReference type="Proteomes" id="UP000034913">
    <property type="component" value="Unassembled WGS sequence"/>
</dbReference>
<protein>
    <submittedName>
        <fullName evidence="1">Uncharacterized protein</fullName>
    </submittedName>
</protein>
<dbReference type="EMBL" id="LCRB01000002">
    <property type="protein sequence ID" value="KKW26848.1"/>
    <property type="molecule type" value="Genomic_DNA"/>
</dbReference>
<dbReference type="AlphaFoldDB" id="A0A0G1X6R1"/>
<gene>
    <name evidence="1" type="ORF">VF00_C0002G0173</name>
</gene>
<evidence type="ECO:0000313" key="2">
    <source>
        <dbReference type="Proteomes" id="UP000034913"/>
    </source>
</evidence>